<dbReference type="Proteomes" id="UP000000311">
    <property type="component" value="Unassembled WGS sequence"/>
</dbReference>
<evidence type="ECO:0000313" key="1">
    <source>
        <dbReference type="EMBL" id="EFN64681.1"/>
    </source>
</evidence>
<keyword evidence="2" id="KW-1185">Reference proteome</keyword>
<proteinExistence type="predicted"/>
<dbReference type="AlphaFoldDB" id="E2APF8"/>
<name>E2APF8_CAMFO</name>
<evidence type="ECO:0000313" key="2">
    <source>
        <dbReference type="Proteomes" id="UP000000311"/>
    </source>
</evidence>
<organism evidence="2">
    <name type="scientific">Camponotus floridanus</name>
    <name type="common">Florida carpenter ant</name>
    <dbReference type="NCBI Taxonomy" id="104421"/>
    <lineage>
        <taxon>Eukaryota</taxon>
        <taxon>Metazoa</taxon>
        <taxon>Ecdysozoa</taxon>
        <taxon>Arthropoda</taxon>
        <taxon>Hexapoda</taxon>
        <taxon>Insecta</taxon>
        <taxon>Pterygota</taxon>
        <taxon>Neoptera</taxon>
        <taxon>Endopterygota</taxon>
        <taxon>Hymenoptera</taxon>
        <taxon>Apocrita</taxon>
        <taxon>Aculeata</taxon>
        <taxon>Formicoidea</taxon>
        <taxon>Formicidae</taxon>
        <taxon>Formicinae</taxon>
        <taxon>Camponotus</taxon>
    </lineage>
</organism>
<dbReference type="EMBL" id="GL441528">
    <property type="protein sequence ID" value="EFN64681.1"/>
    <property type="molecule type" value="Genomic_DNA"/>
</dbReference>
<reference evidence="1 2" key="1">
    <citation type="journal article" date="2010" name="Science">
        <title>Genomic comparison of the ants Camponotus floridanus and Harpegnathos saltator.</title>
        <authorList>
            <person name="Bonasio R."/>
            <person name="Zhang G."/>
            <person name="Ye C."/>
            <person name="Mutti N.S."/>
            <person name="Fang X."/>
            <person name="Qin N."/>
            <person name="Donahue G."/>
            <person name="Yang P."/>
            <person name="Li Q."/>
            <person name="Li C."/>
            <person name="Zhang P."/>
            <person name="Huang Z."/>
            <person name="Berger S.L."/>
            <person name="Reinberg D."/>
            <person name="Wang J."/>
            <person name="Liebig J."/>
        </authorList>
    </citation>
    <scope>NUCLEOTIDE SEQUENCE [LARGE SCALE GENOMIC DNA]</scope>
    <source>
        <strain evidence="2">C129</strain>
    </source>
</reference>
<protein>
    <submittedName>
        <fullName evidence="1">Uncharacterized protein</fullName>
    </submittedName>
</protein>
<dbReference type="InParanoid" id="E2APF8"/>
<accession>E2APF8</accession>
<gene>
    <name evidence="1" type="ORF">EAG_08774</name>
</gene>
<sequence length="146" mass="16488">MNFYVPIRNGETQLCKKQKCDTIQPRCAARILGIRYAPTPTLYKYLDIGISVGAVSYIELILGDNRGNQIVLPFSTWNLLMRKQADPRHAAHILGKKYALTSYKYLDIGISVGVVSYVELILDAYRGNHSVAFFNVEFVDAEASRR</sequence>